<reference evidence="4" key="1">
    <citation type="submission" date="2023-03" db="EMBL/GenBank/DDBJ databases">
        <title>Near-Complete genome sequence of Lipomyces tetrasporous NRRL Y-64009, an oleaginous yeast capable of growing on lignocellulosic hydrolysates.</title>
        <authorList>
            <consortium name="Lawrence Berkeley National Laboratory"/>
            <person name="Jagtap S.S."/>
            <person name="Liu J.-J."/>
            <person name="Walukiewicz H.E."/>
            <person name="Pangilinan J."/>
            <person name="Lipzen A."/>
            <person name="Ahrendt S."/>
            <person name="Koriabine M."/>
            <person name="Cobaugh K."/>
            <person name="Salamov A."/>
            <person name="Yoshinaga Y."/>
            <person name="Ng V."/>
            <person name="Daum C."/>
            <person name="Grigoriev I.V."/>
            <person name="Slininger P.J."/>
            <person name="Dien B.S."/>
            <person name="Jin Y.-S."/>
            <person name="Rao C.V."/>
        </authorList>
    </citation>
    <scope>NUCLEOTIDE SEQUENCE</scope>
    <source>
        <strain evidence="4">NRRL Y-64009</strain>
    </source>
</reference>
<dbReference type="GO" id="GO:0007186">
    <property type="term" value="P:G protein-coupled receptor signaling pathway"/>
    <property type="evidence" value="ECO:0007669"/>
    <property type="project" value="TreeGrafter"/>
</dbReference>
<comment type="caution">
    <text evidence="4">The sequence shown here is derived from an EMBL/GenBank/DDBJ whole genome shotgun (WGS) entry which is preliminary data.</text>
</comment>
<accession>A0AAD7VTQ1</accession>
<keyword evidence="2" id="KW-0344">Guanine-nucleotide releasing factor</keyword>
<dbReference type="PANTHER" id="PTHR12425">
    <property type="entry name" value="SYNEMBRYN"/>
    <property type="match status" value="1"/>
</dbReference>
<evidence type="ECO:0000256" key="1">
    <source>
        <dbReference type="ARBA" id="ARBA00009049"/>
    </source>
</evidence>
<keyword evidence="5" id="KW-1185">Reference proteome</keyword>
<dbReference type="EMBL" id="JARPMG010000005">
    <property type="protein sequence ID" value="KAJ8100390.1"/>
    <property type="molecule type" value="Genomic_DNA"/>
</dbReference>
<evidence type="ECO:0000256" key="2">
    <source>
        <dbReference type="ARBA" id="ARBA00022658"/>
    </source>
</evidence>
<evidence type="ECO:0000256" key="3">
    <source>
        <dbReference type="ARBA" id="ARBA00023186"/>
    </source>
</evidence>
<name>A0AAD7VTQ1_9ASCO</name>
<dbReference type="GO" id="GO:0005085">
    <property type="term" value="F:guanyl-nucleotide exchange factor activity"/>
    <property type="evidence" value="ECO:0007669"/>
    <property type="project" value="UniProtKB-KW"/>
</dbReference>
<dbReference type="GO" id="GO:0005737">
    <property type="term" value="C:cytoplasm"/>
    <property type="evidence" value="ECO:0007669"/>
    <property type="project" value="TreeGrafter"/>
</dbReference>
<evidence type="ECO:0000313" key="4">
    <source>
        <dbReference type="EMBL" id="KAJ8100390.1"/>
    </source>
</evidence>
<comment type="similarity">
    <text evidence="1">Belongs to the synembryn family.</text>
</comment>
<dbReference type="SUPFAM" id="SSF48371">
    <property type="entry name" value="ARM repeat"/>
    <property type="match status" value="1"/>
</dbReference>
<keyword evidence="3" id="KW-0143">Chaperone</keyword>
<sequence>MNNSKTVSISRGEASSLIKLLIGNTSASQKLSNDELLAILTSLKVEARETKKVTRTFTKESLDVLVDYGSISNALEIRLEALRIIANALLLSPDLREQLDVVPIMAQQYKKGASTDEELVVGRIMFLSTMQPRTYEADVLKGLHEYILLHITRHSEGDLCGSSLPALTETCKLLFNVLCKFSDDSPSYEDVIRPLSTIIKRLPRTLNSVSRAVISCLLKLPCMLNVCFTDGATMEQLEMLFEVLDNAIRTQSLDTPGFDDSIVPLLLLLSNIFTSAHNEDVTEYFKTMIFPSEKERCRPLGASSSLASHLLQITTKPTFMKSREVIFQLMWDASDRDVRKFIYHIGFGYAIGYIVNHKIAVPDDVLRENMDKYPSDNINVVTGQRLDTEDQFSPLANMTDEEKEREAERLLVLFERIRANGVINVENPIRTAVESGRFQVLPD</sequence>
<proteinExistence type="inferred from homology"/>
<organism evidence="4 5">
    <name type="scientific">Lipomyces tetrasporus</name>
    <dbReference type="NCBI Taxonomy" id="54092"/>
    <lineage>
        <taxon>Eukaryota</taxon>
        <taxon>Fungi</taxon>
        <taxon>Dikarya</taxon>
        <taxon>Ascomycota</taxon>
        <taxon>Saccharomycotina</taxon>
        <taxon>Lipomycetes</taxon>
        <taxon>Lipomycetales</taxon>
        <taxon>Lipomycetaceae</taxon>
        <taxon>Lipomyces</taxon>
    </lineage>
</organism>
<dbReference type="InterPro" id="IPR016024">
    <property type="entry name" value="ARM-type_fold"/>
</dbReference>
<dbReference type="RefSeq" id="XP_056043840.1">
    <property type="nucleotide sequence ID" value="XM_056187541.1"/>
</dbReference>
<dbReference type="PANTHER" id="PTHR12425:SF5">
    <property type="entry name" value="SYNEMBRYN"/>
    <property type="match status" value="1"/>
</dbReference>
<dbReference type="Proteomes" id="UP001217417">
    <property type="component" value="Unassembled WGS sequence"/>
</dbReference>
<dbReference type="GO" id="GO:0001965">
    <property type="term" value="F:G-protein alpha-subunit binding"/>
    <property type="evidence" value="ECO:0007669"/>
    <property type="project" value="TreeGrafter"/>
</dbReference>
<dbReference type="GeneID" id="80882707"/>
<gene>
    <name evidence="4" type="ORF">POJ06DRAFT_252563</name>
</gene>
<dbReference type="AlphaFoldDB" id="A0AAD7VTQ1"/>
<dbReference type="Pfam" id="PF10165">
    <property type="entry name" value="Ric8"/>
    <property type="match status" value="1"/>
</dbReference>
<evidence type="ECO:0000313" key="5">
    <source>
        <dbReference type="Proteomes" id="UP001217417"/>
    </source>
</evidence>
<dbReference type="InterPro" id="IPR019318">
    <property type="entry name" value="Gua_nucleotide_exch_fac_Ric8"/>
</dbReference>
<protein>
    <submittedName>
        <fullName evidence="4">Guanine nucleotide exchange factor</fullName>
    </submittedName>
</protein>